<evidence type="ECO:0000259" key="4">
    <source>
        <dbReference type="PROSITE" id="PS50111"/>
    </source>
</evidence>
<dbReference type="InterPro" id="IPR012292">
    <property type="entry name" value="Globin/Proto"/>
</dbReference>
<dbReference type="GO" id="GO:0007165">
    <property type="term" value="P:signal transduction"/>
    <property type="evidence" value="ECO:0007669"/>
    <property type="project" value="UniProtKB-KW"/>
</dbReference>
<dbReference type="AlphaFoldDB" id="A0A9X2CTC8"/>
<protein>
    <submittedName>
        <fullName evidence="5">Globin-coupled sensor protein</fullName>
    </submittedName>
</protein>
<comment type="caution">
    <text evidence="5">The sequence shown here is derived from an EMBL/GenBank/DDBJ whole genome shotgun (WGS) entry which is preliminary data.</text>
</comment>
<dbReference type="SUPFAM" id="SSF58104">
    <property type="entry name" value="Methyl-accepting chemotaxis protein (MCP) signaling domain"/>
    <property type="match status" value="1"/>
</dbReference>
<dbReference type="GO" id="GO:0020037">
    <property type="term" value="F:heme binding"/>
    <property type="evidence" value="ECO:0007669"/>
    <property type="project" value="InterPro"/>
</dbReference>
<dbReference type="InterPro" id="IPR009050">
    <property type="entry name" value="Globin-like_sf"/>
</dbReference>
<dbReference type="PANTHER" id="PTHR32089:SF118">
    <property type="entry name" value="HEME-BASED AEROTACTIC TRANSDUCER HEMAT"/>
    <property type="match status" value="1"/>
</dbReference>
<dbReference type="PROSITE" id="PS50111">
    <property type="entry name" value="CHEMOTAXIS_TRANSDUC_2"/>
    <property type="match status" value="1"/>
</dbReference>
<dbReference type="Gene3D" id="1.10.490.10">
    <property type="entry name" value="Globins"/>
    <property type="match status" value="1"/>
</dbReference>
<dbReference type="GO" id="GO:0016020">
    <property type="term" value="C:membrane"/>
    <property type="evidence" value="ECO:0007669"/>
    <property type="project" value="InterPro"/>
</dbReference>
<dbReference type="CDD" id="cd11386">
    <property type="entry name" value="MCP_signal"/>
    <property type="match status" value="1"/>
</dbReference>
<dbReference type="GO" id="GO:0019825">
    <property type="term" value="F:oxygen binding"/>
    <property type="evidence" value="ECO:0007669"/>
    <property type="project" value="InterPro"/>
</dbReference>
<evidence type="ECO:0000256" key="1">
    <source>
        <dbReference type="ARBA" id="ARBA00023224"/>
    </source>
</evidence>
<organism evidence="5 6">
    <name type="scientific">Halalkalibacter alkaliphilus</name>
    <dbReference type="NCBI Taxonomy" id="2917993"/>
    <lineage>
        <taxon>Bacteria</taxon>
        <taxon>Bacillati</taxon>
        <taxon>Bacillota</taxon>
        <taxon>Bacilli</taxon>
        <taxon>Bacillales</taxon>
        <taxon>Bacillaceae</taxon>
        <taxon>Halalkalibacter</taxon>
    </lineage>
</organism>
<keyword evidence="3" id="KW-0175">Coiled coil</keyword>
<dbReference type="PANTHER" id="PTHR32089">
    <property type="entry name" value="METHYL-ACCEPTING CHEMOTAXIS PROTEIN MCPB"/>
    <property type="match status" value="1"/>
</dbReference>
<name>A0A9X2CTC8_9BACI</name>
<evidence type="ECO:0000256" key="2">
    <source>
        <dbReference type="PROSITE-ProRule" id="PRU00284"/>
    </source>
</evidence>
<feature type="coiled-coil region" evidence="3">
    <location>
        <begin position="181"/>
        <end position="212"/>
    </location>
</feature>
<dbReference type="RefSeq" id="WP_250096603.1">
    <property type="nucleotide sequence ID" value="NZ_JAKRYL010000010.1"/>
</dbReference>
<evidence type="ECO:0000313" key="5">
    <source>
        <dbReference type="EMBL" id="MCL7747707.1"/>
    </source>
</evidence>
<dbReference type="EMBL" id="JAKRYL010000010">
    <property type="protein sequence ID" value="MCL7747707.1"/>
    <property type="molecule type" value="Genomic_DNA"/>
</dbReference>
<evidence type="ECO:0000313" key="6">
    <source>
        <dbReference type="Proteomes" id="UP001139150"/>
    </source>
</evidence>
<accession>A0A9X2CTC8</accession>
<dbReference type="Gene3D" id="1.10.287.950">
    <property type="entry name" value="Methyl-accepting chemotaxis protein"/>
    <property type="match status" value="1"/>
</dbReference>
<proteinExistence type="predicted"/>
<dbReference type="CDD" id="cd01068">
    <property type="entry name" value="globin_sensor"/>
    <property type="match status" value="1"/>
</dbReference>
<reference evidence="5" key="1">
    <citation type="submission" date="2022-02" db="EMBL/GenBank/DDBJ databases">
        <title>Halalkalibacter sp. nov. isolated from Lonar Lake, India.</title>
        <authorList>
            <person name="Joshi A."/>
            <person name="Thite S."/>
            <person name="Lodha T."/>
        </authorList>
    </citation>
    <scope>NUCLEOTIDE SEQUENCE</scope>
    <source>
        <strain evidence="5">MEB205</strain>
    </source>
</reference>
<dbReference type="Proteomes" id="UP001139150">
    <property type="component" value="Unassembled WGS sequence"/>
</dbReference>
<evidence type="ECO:0000256" key="3">
    <source>
        <dbReference type="SAM" id="Coils"/>
    </source>
</evidence>
<gene>
    <name evidence="5" type="ORF">MF646_11310</name>
</gene>
<keyword evidence="1 2" id="KW-0807">Transducer</keyword>
<dbReference type="InterPro" id="IPR039379">
    <property type="entry name" value="Protoglobin_sensor_dom"/>
</dbReference>
<dbReference type="InterPro" id="IPR044398">
    <property type="entry name" value="Globin-sensor_dom"/>
</dbReference>
<sequence>MLKLFSRNNKDTMNGSIMSNIANQTNNVFIDVSKSSSIHKQIELIELKTEDLLIIRAFQPVIKNHLDVIVRRFYENLAKEPSLTDIISHNSTVDRLRNTLFTHIFEMFSGQINEHFIKKRNTIAHVHVRIGLQPKWYMCAFQDLLLSILDIVDQYTYSKEEFKRASSAVTKILNLEQQLVLEAYELESERIRQEAEDQKNLLKIEVSKNAEELAAVSEETSSSLQDVSHKTEEITKLTASSSDIAIQTEAKSKDGKQRLISLEQIMVDTHTNMKKISSEMEQLVITSKKIDQISQIVTSIADQTNLLALNASIEAARAGEQGKGFAVVAGEVRKLAENTKATVSEVSNLVNEINRSTATMSESIIQNNKYIESGTNESSQTNQFFDEILTSMEQMKKQNMMIAGEMKNLTEIFSEINQAAEHVAASSDNLTNITTSL</sequence>
<dbReference type="SUPFAM" id="SSF46458">
    <property type="entry name" value="Globin-like"/>
    <property type="match status" value="1"/>
</dbReference>
<feature type="domain" description="Methyl-accepting transducer" evidence="4">
    <location>
        <begin position="205"/>
        <end position="431"/>
    </location>
</feature>
<dbReference type="SMART" id="SM00283">
    <property type="entry name" value="MA"/>
    <property type="match status" value="1"/>
</dbReference>
<dbReference type="Pfam" id="PF11563">
    <property type="entry name" value="Protoglobin"/>
    <property type="match status" value="1"/>
</dbReference>
<dbReference type="Pfam" id="PF00015">
    <property type="entry name" value="MCPsignal"/>
    <property type="match status" value="1"/>
</dbReference>
<dbReference type="InterPro" id="IPR004089">
    <property type="entry name" value="MCPsignal_dom"/>
</dbReference>
<keyword evidence="6" id="KW-1185">Reference proteome</keyword>